<organism evidence="1 2">
    <name type="scientific">Linnemannia hyalina</name>
    <dbReference type="NCBI Taxonomy" id="64524"/>
    <lineage>
        <taxon>Eukaryota</taxon>
        <taxon>Fungi</taxon>
        <taxon>Fungi incertae sedis</taxon>
        <taxon>Mucoromycota</taxon>
        <taxon>Mortierellomycotina</taxon>
        <taxon>Mortierellomycetes</taxon>
        <taxon>Mortierellales</taxon>
        <taxon>Mortierellaceae</taxon>
        <taxon>Linnemannia</taxon>
    </lineage>
</organism>
<proteinExistence type="predicted"/>
<comment type="caution">
    <text evidence="1">The sequence shown here is derived from an EMBL/GenBank/DDBJ whole genome shotgun (WGS) entry which is preliminary data.</text>
</comment>
<protein>
    <submittedName>
        <fullName evidence="1">Uncharacterized protein</fullName>
    </submittedName>
</protein>
<accession>A0A9P7XL27</accession>
<evidence type="ECO:0000313" key="2">
    <source>
        <dbReference type="Proteomes" id="UP000707451"/>
    </source>
</evidence>
<reference evidence="1" key="1">
    <citation type="submission" date="2021-06" db="EMBL/GenBank/DDBJ databases">
        <title>Genome Sequence of Mortierella hyaline Strain SCG-10, a Cold-Adapted, Nitrate-Reducing Fungus Isolated from Soil in Minnesota, USA.</title>
        <authorList>
            <person name="Aldossari N."/>
        </authorList>
    </citation>
    <scope>NUCLEOTIDE SEQUENCE</scope>
    <source>
        <strain evidence="1">SCG-10</strain>
    </source>
</reference>
<dbReference type="OrthoDB" id="2394626at2759"/>
<dbReference type="EMBL" id="JAHRHY010000022">
    <property type="protein sequence ID" value="KAG9061904.1"/>
    <property type="molecule type" value="Genomic_DNA"/>
</dbReference>
<name>A0A9P7XL27_9FUNG</name>
<evidence type="ECO:0000313" key="1">
    <source>
        <dbReference type="EMBL" id="KAG9061904.1"/>
    </source>
</evidence>
<keyword evidence="2" id="KW-1185">Reference proteome</keyword>
<dbReference type="Proteomes" id="UP000707451">
    <property type="component" value="Unassembled WGS sequence"/>
</dbReference>
<gene>
    <name evidence="1" type="ORF">KI688_007055</name>
</gene>
<sequence>MSTVTKVDWEDPRDFNPEGFDSIDRRFDSIVWALEEVEKGVEDMERAERHPTIYNNTTMLAAFNKELSNAGFRTAKYYSILRRWNVPKDYGIVICHYISPPRYRYRFTRRFRDDGDEIRFTNDTNIGVYIMSTQELVTAMKTGRFVWPAWLHLGFGVAKEQVSKLKIAPRQSQEVTIAPTYVMVSVFADRGKSVTLLYHDVLVKKGYNHIVQQRDINNSFKDNSFREYTKDEFLRLFFPSL</sequence>
<dbReference type="AlphaFoldDB" id="A0A9P7XL27"/>